<proteinExistence type="predicted"/>
<accession>A0A2K8SFB1</accession>
<keyword evidence="2" id="KW-1185">Reference proteome</keyword>
<dbReference type="AlphaFoldDB" id="A0A2K8SFB1"/>
<evidence type="ECO:0000313" key="2">
    <source>
        <dbReference type="Proteomes" id="UP000231823"/>
    </source>
</evidence>
<protein>
    <submittedName>
        <fullName evidence="1">Uncharacterized protein</fullName>
    </submittedName>
</protein>
<gene>
    <name evidence="1" type="ORF">SFLOR_v1c09870</name>
</gene>
<dbReference type="EMBL" id="CP025057">
    <property type="protein sequence ID" value="AUB32035.1"/>
    <property type="molecule type" value="Genomic_DNA"/>
</dbReference>
<evidence type="ECO:0000313" key="1">
    <source>
        <dbReference type="EMBL" id="AUB32035.1"/>
    </source>
</evidence>
<dbReference type="RefSeq" id="WP_100916987.1">
    <property type="nucleotide sequence ID" value="NZ_CP025057.1"/>
</dbReference>
<dbReference type="KEGG" id="sfz:SFLOR_v1c09870"/>
<reference evidence="1 2" key="1">
    <citation type="submission" date="2017-12" db="EMBL/GenBank/DDBJ databases">
        <title>Complete genome sequence of Spiroplasma floricola 23-6 (ATCC 29989).</title>
        <authorList>
            <person name="Tsai Y.-M."/>
            <person name="Wu P.-S."/>
            <person name="Lo W.-S."/>
            <person name="Kuo C.-H."/>
        </authorList>
    </citation>
    <scope>NUCLEOTIDE SEQUENCE [LARGE SCALE GENOMIC DNA]</scope>
    <source>
        <strain evidence="1 2">23-6</strain>
    </source>
</reference>
<sequence>MAYKLLEKNHYLWLLNISKYHDYDEIHQALKIIREKKKIVDDKEKWVNQTTLSRNRYWILSTLMDKYNYNDLLNSLNQIFSR</sequence>
<dbReference type="Proteomes" id="UP000231823">
    <property type="component" value="Chromosome"/>
</dbReference>
<dbReference type="OrthoDB" id="9858724at2"/>
<name>A0A2K8SFB1_9MOLU</name>
<organism evidence="1 2">
    <name type="scientific">Spiroplasma floricola 23-6</name>
    <dbReference type="NCBI Taxonomy" id="1336749"/>
    <lineage>
        <taxon>Bacteria</taxon>
        <taxon>Bacillati</taxon>
        <taxon>Mycoplasmatota</taxon>
        <taxon>Mollicutes</taxon>
        <taxon>Entomoplasmatales</taxon>
        <taxon>Spiroplasmataceae</taxon>
        <taxon>Spiroplasma</taxon>
    </lineage>
</organism>